<organism evidence="4 5">
    <name type="scientific">Mucor lusitanicus CBS 277.49</name>
    <dbReference type="NCBI Taxonomy" id="747725"/>
    <lineage>
        <taxon>Eukaryota</taxon>
        <taxon>Fungi</taxon>
        <taxon>Fungi incertae sedis</taxon>
        <taxon>Mucoromycota</taxon>
        <taxon>Mucoromycotina</taxon>
        <taxon>Mucoromycetes</taxon>
        <taxon>Mucorales</taxon>
        <taxon>Mucorineae</taxon>
        <taxon>Mucoraceae</taxon>
        <taxon>Mucor</taxon>
    </lineage>
</organism>
<evidence type="ECO:0000256" key="2">
    <source>
        <dbReference type="SAM" id="SignalP"/>
    </source>
</evidence>
<dbReference type="Pfam" id="PF10342">
    <property type="entry name" value="Kre9_KNH"/>
    <property type="match status" value="1"/>
</dbReference>
<feature type="signal peptide" evidence="2">
    <location>
        <begin position="1"/>
        <end position="18"/>
    </location>
</feature>
<proteinExistence type="predicted"/>
<evidence type="ECO:0000313" key="4">
    <source>
        <dbReference type="EMBL" id="OAC99861.1"/>
    </source>
</evidence>
<name>A0A168IE26_MUCCL</name>
<keyword evidence="1 2" id="KW-0732">Signal</keyword>
<evidence type="ECO:0000313" key="5">
    <source>
        <dbReference type="Proteomes" id="UP000077051"/>
    </source>
</evidence>
<dbReference type="EMBL" id="AMYB01000007">
    <property type="protein sequence ID" value="OAC99861.1"/>
    <property type="molecule type" value="Genomic_DNA"/>
</dbReference>
<sequence>MLKSFFLITAACMATASALVWDAKIIEPKAGTKLTAGQTYTVKWNTEVAGMKIPDTVSGQIYLGYRGSDKPEDEHLDWKLAKDFPLSSGSVTVSIPDDLETRDTYIISLLGDTGNISPYFTITANNNN</sequence>
<gene>
    <name evidence="4" type="ORF">MUCCIDRAFT_113304</name>
</gene>
<dbReference type="VEuPathDB" id="FungiDB:MUCCIDRAFT_113304"/>
<feature type="domain" description="Yeast cell wall synthesis Kre9/Knh1-like N-terminal" evidence="3">
    <location>
        <begin position="27"/>
        <end position="122"/>
    </location>
</feature>
<accession>A0A168IE26</accession>
<dbReference type="STRING" id="747725.A0A168IE26"/>
<dbReference type="AlphaFoldDB" id="A0A168IE26"/>
<dbReference type="Proteomes" id="UP000077051">
    <property type="component" value="Unassembled WGS sequence"/>
</dbReference>
<reference evidence="4 5" key="1">
    <citation type="submission" date="2015-06" db="EMBL/GenBank/DDBJ databases">
        <title>Expansion of signal transduction pathways in fungi by whole-genome duplication.</title>
        <authorList>
            <consortium name="DOE Joint Genome Institute"/>
            <person name="Corrochano L.M."/>
            <person name="Kuo A."/>
            <person name="Marcet-Houben M."/>
            <person name="Polaino S."/>
            <person name="Salamov A."/>
            <person name="Villalobos J.M."/>
            <person name="Alvarez M.I."/>
            <person name="Avalos J."/>
            <person name="Benito E.P."/>
            <person name="Benoit I."/>
            <person name="Burger G."/>
            <person name="Camino L.P."/>
            <person name="Canovas D."/>
            <person name="Cerda-Olmedo E."/>
            <person name="Cheng J.-F."/>
            <person name="Dominguez A."/>
            <person name="Elias M."/>
            <person name="Eslava A.P."/>
            <person name="Glaser F."/>
            <person name="Grimwood J."/>
            <person name="Gutierrez G."/>
            <person name="Heitman J."/>
            <person name="Henrissat B."/>
            <person name="Iturriaga E.A."/>
            <person name="Lang B.F."/>
            <person name="Lavin J.L."/>
            <person name="Lee S."/>
            <person name="Li W."/>
            <person name="Lindquist E."/>
            <person name="Lopez-Garcia S."/>
            <person name="Luque E.M."/>
            <person name="Marcos A.T."/>
            <person name="Martin J."/>
            <person name="Mccluskey K."/>
            <person name="Medina H.R."/>
            <person name="Miralles-Duran A."/>
            <person name="Miyazaki A."/>
            <person name="Munoz-Torres E."/>
            <person name="Oguiza J.A."/>
            <person name="Ohm R."/>
            <person name="Olmedo M."/>
            <person name="Orejas M."/>
            <person name="Ortiz-Castellanos L."/>
            <person name="Pisabarro A.G."/>
            <person name="Rodriguez-Romero J."/>
            <person name="Ruiz-Herrera J."/>
            <person name="Ruiz-Vazquez R."/>
            <person name="Sanz C."/>
            <person name="Schackwitz W."/>
            <person name="Schmutz J."/>
            <person name="Shahriari M."/>
            <person name="Shelest E."/>
            <person name="Silva-Franco F."/>
            <person name="Soanes D."/>
            <person name="Syed K."/>
            <person name="Tagua V.G."/>
            <person name="Talbot N.J."/>
            <person name="Thon M."/>
            <person name="De Vries R.P."/>
            <person name="Wiebenga A."/>
            <person name="Yadav J.S."/>
            <person name="Braun E.L."/>
            <person name="Baker S."/>
            <person name="Garre V."/>
            <person name="Horwitz B."/>
            <person name="Torres-Martinez S."/>
            <person name="Idnurm A."/>
            <person name="Herrera-Estrella A."/>
            <person name="Gabaldon T."/>
            <person name="Grigoriev I.V."/>
        </authorList>
    </citation>
    <scope>NUCLEOTIDE SEQUENCE [LARGE SCALE GENOMIC DNA]</scope>
    <source>
        <strain evidence="4 5">CBS 277.49</strain>
    </source>
</reference>
<feature type="chain" id="PRO_5007897889" description="Yeast cell wall synthesis Kre9/Knh1-like N-terminal domain-containing protein" evidence="2">
    <location>
        <begin position="19"/>
        <end position="128"/>
    </location>
</feature>
<comment type="caution">
    <text evidence="4">The sequence shown here is derived from an EMBL/GenBank/DDBJ whole genome shotgun (WGS) entry which is preliminary data.</text>
</comment>
<evidence type="ECO:0000259" key="3">
    <source>
        <dbReference type="Pfam" id="PF10342"/>
    </source>
</evidence>
<keyword evidence="5" id="KW-1185">Reference proteome</keyword>
<dbReference type="OrthoDB" id="2339190at2759"/>
<dbReference type="InterPro" id="IPR018466">
    <property type="entry name" value="Kre9/Knh1-like_N"/>
</dbReference>
<protein>
    <recommendedName>
        <fullName evidence="3">Yeast cell wall synthesis Kre9/Knh1-like N-terminal domain-containing protein</fullName>
    </recommendedName>
</protein>
<evidence type="ECO:0000256" key="1">
    <source>
        <dbReference type="ARBA" id="ARBA00022729"/>
    </source>
</evidence>